<dbReference type="InterPro" id="IPR038070">
    <property type="entry name" value="Rv2632c-like_sf"/>
</dbReference>
<feature type="region of interest" description="Disordered" evidence="1">
    <location>
        <begin position="84"/>
        <end position="115"/>
    </location>
</feature>
<reference evidence="2 3" key="1">
    <citation type="submission" date="2020-04" db="EMBL/GenBank/DDBJ databases">
        <authorList>
            <person name="Klaysubun C."/>
            <person name="Duangmal K."/>
            <person name="Lipun K."/>
        </authorList>
    </citation>
    <scope>NUCLEOTIDE SEQUENCE [LARGE SCALE GENOMIC DNA]</scope>
    <source>
        <strain evidence="2 3">K10HN5</strain>
    </source>
</reference>
<keyword evidence="3" id="KW-1185">Reference proteome</keyword>
<gene>
    <name evidence="2" type="ORF">HF526_09800</name>
</gene>
<proteinExistence type="predicted"/>
<dbReference type="Proteomes" id="UP000820669">
    <property type="component" value="Unassembled WGS sequence"/>
</dbReference>
<dbReference type="Pfam" id="PF08962">
    <property type="entry name" value="Rv2632c-like"/>
    <property type="match status" value="1"/>
</dbReference>
<organism evidence="2 3">
    <name type="scientific">Pseudonocardia acidicola</name>
    <dbReference type="NCBI Taxonomy" id="2724939"/>
    <lineage>
        <taxon>Bacteria</taxon>
        <taxon>Bacillati</taxon>
        <taxon>Actinomycetota</taxon>
        <taxon>Actinomycetes</taxon>
        <taxon>Pseudonocardiales</taxon>
        <taxon>Pseudonocardiaceae</taxon>
        <taxon>Pseudonocardia</taxon>
    </lineage>
</organism>
<sequence>MDDVKRWTVLIDIDECDGCVRAIARLHTGDNDRTVSAGTARPGPAEQDGLPIADELATARALSQLSHRLLNTVTRDLERGIRVTGTRRAARSRSTAERSASSCRTSGTDDRRGGACSVDNSCLVRFSR</sequence>
<dbReference type="RefSeq" id="WP_169381046.1">
    <property type="nucleotide sequence ID" value="NZ_JAAXLA010000013.1"/>
</dbReference>
<protein>
    <submittedName>
        <fullName evidence="2">DUF1876 family protein</fullName>
    </submittedName>
</protein>
<feature type="compositionally biased region" description="Low complexity" evidence="1">
    <location>
        <begin position="97"/>
        <end position="106"/>
    </location>
</feature>
<dbReference type="InterPro" id="IPR015057">
    <property type="entry name" value="Rv2632c-like"/>
</dbReference>
<evidence type="ECO:0000313" key="2">
    <source>
        <dbReference type="EMBL" id="NMH97603.1"/>
    </source>
</evidence>
<dbReference type="EMBL" id="JAAXLA010000013">
    <property type="protein sequence ID" value="NMH97603.1"/>
    <property type="molecule type" value="Genomic_DNA"/>
</dbReference>
<comment type="caution">
    <text evidence="2">The sequence shown here is derived from an EMBL/GenBank/DDBJ whole genome shotgun (WGS) entry which is preliminary data.</text>
</comment>
<name>A0ABX1SBP2_9PSEU</name>
<evidence type="ECO:0000313" key="3">
    <source>
        <dbReference type="Proteomes" id="UP000820669"/>
    </source>
</evidence>
<evidence type="ECO:0000256" key="1">
    <source>
        <dbReference type="SAM" id="MobiDB-lite"/>
    </source>
</evidence>
<dbReference type="SUPFAM" id="SSF143212">
    <property type="entry name" value="Rv2632c-like"/>
    <property type="match status" value="1"/>
</dbReference>
<dbReference type="Gene3D" id="3.30.160.240">
    <property type="entry name" value="Rv1738"/>
    <property type="match status" value="1"/>
</dbReference>
<accession>A0ABX1SBP2</accession>